<sequence length="121" mass="14055">MPLAWSLRDDTSAFIDDIARGRMCNHYKLWAEYERVMRRTPGLHEEAHGFAEGIEREQVDIWPTRPTATESVSVKYPGTVIRWDGDRQIVERMAWGIVTTIKGARGQPLKRAQRGKYARQR</sequence>
<reference evidence="2" key="1">
    <citation type="journal article" date="2019" name="Int. J. Syst. Evol. Microbiol.">
        <title>The Global Catalogue of Microorganisms (GCM) 10K type strain sequencing project: providing services to taxonomists for standard genome sequencing and annotation.</title>
        <authorList>
            <consortium name="The Broad Institute Genomics Platform"/>
            <consortium name="The Broad Institute Genome Sequencing Center for Infectious Disease"/>
            <person name="Wu L."/>
            <person name="Ma J."/>
        </authorList>
    </citation>
    <scope>NUCLEOTIDE SEQUENCE [LARGE SCALE GENOMIC DNA]</scope>
    <source>
        <strain evidence="2">JCM 18014</strain>
    </source>
</reference>
<name>A0ABP9KTS6_9SPHN</name>
<gene>
    <name evidence="1" type="ORF">GCM10023208_34520</name>
</gene>
<proteinExistence type="predicted"/>
<comment type="caution">
    <text evidence="1">The sequence shown here is derived from an EMBL/GenBank/DDBJ whole genome shotgun (WGS) entry which is preliminary data.</text>
</comment>
<protein>
    <submittedName>
        <fullName evidence="1">Uncharacterized protein</fullName>
    </submittedName>
</protein>
<dbReference type="Proteomes" id="UP001500518">
    <property type="component" value="Unassembled WGS sequence"/>
</dbReference>
<keyword evidence="2" id="KW-1185">Reference proteome</keyword>
<dbReference type="EMBL" id="BAABHV010000036">
    <property type="protein sequence ID" value="GAA5063499.1"/>
    <property type="molecule type" value="Genomic_DNA"/>
</dbReference>
<evidence type="ECO:0000313" key="2">
    <source>
        <dbReference type="Proteomes" id="UP001500518"/>
    </source>
</evidence>
<organism evidence="1 2">
    <name type="scientific">Erythrobacter westpacificensis</name>
    <dbReference type="NCBI Taxonomy" id="1055231"/>
    <lineage>
        <taxon>Bacteria</taxon>
        <taxon>Pseudomonadati</taxon>
        <taxon>Pseudomonadota</taxon>
        <taxon>Alphaproteobacteria</taxon>
        <taxon>Sphingomonadales</taxon>
        <taxon>Erythrobacteraceae</taxon>
        <taxon>Erythrobacter/Porphyrobacter group</taxon>
        <taxon>Erythrobacter</taxon>
    </lineage>
</organism>
<evidence type="ECO:0000313" key="1">
    <source>
        <dbReference type="EMBL" id="GAA5063499.1"/>
    </source>
</evidence>
<accession>A0ABP9KTS6</accession>